<feature type="transmembrane region" description="Helical" evidence="6">
    <location>
        <begin position="250"/>
        <end position="274"/>
    </location>
</feature>
<evidence type="ECO:0000256" key="2">
    <source>
        <dbReference type="ARBA" id="ARBA00022475"/>
    </source>
</evidence>
<feature type="transmembrane region" description="Helical" evidence="6">
    <location>
        <begin position="26"/>
        <end position="44"/>
    </location>
</feature>
<keyword evidence="8" id="KW-1185">Reference proteome</keyword>
<comment type="subcellular location">
    <subcellularLocation>
        <location evidence="1">Cell membrane</location>
        <topology evidence="1">Multi-pass membrane protein</topology>
    </subcellularLocation>
</comment>
<dbReference type="PANTHER" id="PTHR37693:SF1">
    <property type="entry name" value="INTEGRAL MEMBRANE PROTEIN"/>
    <property type="match status" value="1"/>
</dbReference>
<evidence type="ECO:0000256" key="6">
    <source>
        <dbReference type="SAM" id="Phobius"/>
    </source>
</evidence>
<organism evidence="7 8">
    <name type="scientific">Candidatus Mcinerneyibacterium aminivorans</name>
    <dbReference type="NCBI Taxonomy" id="2703815"/>
    <lineage>
        <taxon>Bacteria</taxon>
        <taxon>Candidatus Macinerneyibacteriota</taxon>
        <taxon>Candidatus Mcinerneyibacteria</taxon>
        <taxon>Candidatus Mcinerneyibacteriales</taxon>
        <taxon>Candidatus Mcinerneyibacteriaceae</taxon>
        <taxon>Candidatus Mcinerneyibacterium</taxon>
    </lineage>
</organism>
<dbReference type="NCBIfam" id="TIGR00374">
    <property type="entry name" value="flippase-like domain"/>
    <property type="match status" value="1"/>
</dbReference>
<accession>A0A5D0MFP8</accession>
<dbReference type="AlphaFoldDB" id="A0A5D0MFP8"/>
<dbReference type="Pfam" id="PF03706">
    <property type="entry name" value="LPG_synthase_TM"/>
    <property type="match status" value="1"/>
</dbReference>
<evidence type="ECO:0000256" key="4">
    <source>
        <dbReference type="ARBA" id="ARBA00022989"/>
    </source>
</evidence>
<dbReference type="Proteomes" id="UP000324143">
    <property type="component" value="Unassembled WGS sequence"/>
</dbReference>
<dbReference type="PANTHER" id="PTHR37693">
    <property type="entry name" value="PHOSPHATIDYLGLYCEROL LYSYLTRANSFERASE"/>
    <property type="match status" value="1"/>
</dbReference>
<name>A0A5D0MFP8_9BACT</name>
<keyword evidence="4 6" id="KW-1133">Transmembrane helix</keyword>
<feature type="transmembrane region" description="Helical" evidence="6">
    <location>
        <begin position="64"/>
        <end position="87"/>
    </location>
</feature>
<feature type="transmembrane region" description="Helical" evidence="6">
    <location>
        <begin position="99"/>
        <end position="126"/>
    </location>
</feature>
<sequence length="358" mass="41174">MKHLNKFYRDDILREYISGSKSLRKYLFYLFIFIILSGLSFYTISKIIGQKSKFSIFKSYSFSIYLFLVMCLLIYFIFDGLRLFFILKTLKTDVKLIHIVKLVFLNLFVANVTPFASGGGVVQIYFLNKKGVSLGDATAATTIRTVIAMTFVFFSTPLVILFEKNLSSVFPQKKVLFYISLFAIFYFSFFYVVIFKNKLVKRIVVNILFFLNSKKLLSDKKYLKLKRKIIREIKVFGRNLAYFFKGDKKYLASVILSTIFFLLAELSFSVILIKGLGYDVSAISIILMQIVIIFFMYFAPTPGATGVAEGSYSFLFSKFVGGNDIVPLIFAWRFLTKYFGMVIGMVIFFVSFLGGKNN</sequence>
<evidence type="ECO:0000313" key="7">
    <source>
        <dbReference type="EMBL" id="TYB30301.1"/>
    </source>
</evidence>
<feature type="transmembrane region" description="Helical" evidence="6">
    <location>
        <begin position="280"/>
        <end position="299"/>
    </location>
</feature>
<dbReference type="EMBL" id="VSIX01000150">
    <property type="protein sequence ID" value="TYB30301.1"/>
    <property type="molecule type" value="Genomic_DNA"/>
</dbReference>
<proteinExistence type="predicted"/>
<evidence type="ECO:0000256" key="5">
    <source>
        <dbReference type="ARBA" id="ARBA00023136"/>
    </source>
</evidence>
<evidence type="ECO:0000256" key="3">
    <source>
        <dbReference type="ARBA" id="ARBA00022692"/>
    </source>
</evidence>
<protein>
    <submittedName>
        <fullName evidence="7">Flippase-like domain-containing protein</fullName>
    </submittedName>
</protein>
<keyword evidence="5 6" id="KW-0472">Membrane</keyword>
<evidence type="ECO:0000256" key="1">
    <source>
        <dbReference type="ARBA" id="ARBA00004651"/>
    </source>
</evidence>
<dbReference type="GO" id="GO:0005886">
    <property type="term" value="C:plasma membrane"/>
    <property type="evidence" value="ECO:0007669"/>
    <property type="project" value="UniProtKB-SubCell"/>
</dbReference>
<keyword evidence="2" id="KW-1003">Cell membrane</keyword>
<dbReference type="InterPro" id="IPR022791">
    <property type="entry name" value="L-PG_synthase/AglD"/>
</dbReference>
<feature type="transmembrane region" description="Helical" evidence="6">
    <location>
        <begin position="175"/>
        <end position="193"/>
    </location>
</feature>
<feature type="transmembrane region" description="Helical" evidence="6">
    <location>
        <begin position="146"/>
        <end position="163"/>
    </location>
</feature>
<comment type="caution">
    <text evidence="7">The sequence shown here is derived from an EMBL/GenBank/DDBJ whole genome shotgun (WGS) entry which is preliminary data.</text>
</comment>
<keyword evidence="3 6" id="KW-0812">Transmembrane</keyword>
<evidence type="ECO:0000313" key="8">
    <source>
        <dbReference type="Proteomes" id="UP000324143"/>
    </source>
</evidence>
<gene>
    <name evidence="7" type="ORF">FXF47_09930</name>
</gene>
<reference evidence="7" key="1">
    <citation type="submission" date="2019-08" db="EMBL/GenBank/DDBJ databases">
        <title>Genomic characterization of a novel candidate phylum (ARYD3) from a high temperature, high salinity tertiary oil reservoir in north central Oklahoma, USA.</title>
        <authorList>
            <person name="Youssef N.H."/>
            <person name="Yadav A."/>
            <person name="Elshahed M.S."/>
        </authorList>
    </citation>
    <scope>NUCLEOTIDE SEQUENCE [LARGE SCALE GENOMIC DNA]</scope>
    <source>
        <strain evidence="7">ARYD3</strain>
    </source>
</reference>
<feature type="transmembrane region" description="Helical" evidence="6">
    <location>
        <begin position="338"/>
        <end position="355"/>
    </location>
</feature>